<gene>
    <name evidence="2" type="ORF">CO661_24085</name>
</gene>
<feature type="chain" id="PRO_5013196163" description="Internal virion protein" evidence="1">
    <location>
        <begin position="24"/>
        <end position="178"/>
    </location>
</feature>
<evidence type="ECO:0008006" key="4">
    <source>
        <dbReference type="Google" id="ProtNLM"/>
    </source>
</evidence>
<feature type="signal peptide" evidence="1">
    <location>
        <begin position="1"/>
        <end position="23"/>
    </location>
</feature>
<dbReference type="Pfam" id="PF24072">
    <property type="entry name" value="T7_gp14"/>
    <property type="match status" value="1"/>
</dbReference>
<keyword evidence="1" id="KW-0732">Signal</keyword>
<organism evidence="2 3">
    <name type="scientific">Rhizobium fredii</name>
    <name type="common">Sinorhizobium fredii</name>
    <dbReference type="NCBI Taxonomy" id="380"/>
    <lineage>
        <taxon>Bacteria</taxon>
        <taxon>Pseudomonadati</taxon>
        <taxon>Pseudomonadota</taxon>
        <taxon>Alphaproteobacteria</taxon>
        <taxon>Hyphomicrobiales</taxon>
        <taxon>Rhizobiaceae</taxon>
        <taxon>Sinorhizobium/Ensifer group</taxon>
        <taxon>Sinorhizobium</taxon>
    </lineage>
</organism>
<evidence type="ECO:0000313" key="3">
    <source>
        <dbReference type="Proteomes" id="UP000220353"/>
    </source>
</evidence>
<dbReference type="EMBL" id="NWTC01000022">
    <property type="protein sequence ID" value="PDT45346.1"/>
    <property type="molecule type" value="Genomic_DNA"/>
</dbReference>
<proteinExistence type="predicted"/>
<reference evidence="2 3" key="1">
    <citation type="submission" date="2017-09" db="EMBL/GenBank/DDBJ databases">
        <title>Comparative genomics of rhizobia isolated from Phaseolus vulgaris in China.</title>
        <authorList>
            <person name="Tong W."/>
        </authorList>
    </citation>
    <scope>NUCLEOTIDE SEQUENCE [LARGE SCALE GENOMIC DNA]</scope>
    <source>
        <strain evidence="2 3">PCH1</strain>
    </source>
</reference>
<dbReference type="Proteomes" id="UP000220353">
    <property type="component" value="Unassembled WGS sequence"/>
</dbReference>
<evidence type="ECO:0000313" key="2">
    <source>
        <dbReference type="EMBL" id="PDT45346.1"/>
    </source>
</evidence>
<sequence>MCVGAVGLAVAQFAMSAASSVMGFQAQKQQYETQQQVYENNRIAANTAAVNTMASTQNRILQEQAAASDEAQKLNIESAKGRATASVAAGEAGVSGLSVDALIADYYGQQGRFERTLDNNLQMQTDYLRGEMDATTAQAESRINSVDQGTPPSFADAALRVLGGGLDAFTGYKRNKLG</sequence>
<evidence type="ECO:0000256" key="1">
    <source>
        <dbReference type="SAM" id="SignalP"/>
    </source>
</evidence>
<dbReference type="InterPro" id="IPR038996">
    <property type="entry name" value="Gp14"/>
</dbReference>
<comment type="caution">
    <text evidence="2">The sequence shown here is derived from an EMBL/GenBank/DDBJ whole genome shotgun (WGS) entry which is preliminary data.</text>
</comment>
<protein>
    <recommendedName>
        <fullName evidence="4">Internal virion protein</fullName>
    </recommendedName>
</protein>
<dbReference type="AlphaFoldDB" id="A0A2A6LSY4"/>
<accession>A0A2A6LSY4</accession>
<name>A0A2A6LSY4_RHIFR</name>